<dbReference type="EMBL" id="QEKW01000001">
    <property type="protein sequence ID" value="PVZ14320.1"/>
    <property type="molecule type" value="Genomic_DNA"/>
</dbReference>
<organism evidence="1 2">
    <name type="scientific">Actinomycetospora cinnamomea</name>
    <dbReference type="NCBI Taxonomy" id="663609"/>
    <lineage>
        <taxon>Bacteria</taxon>
        <taxon>Bacillati</taxon>
        <taxon>Actinomycetota</taxon>
        <taxon>Actinomycetes</taxon>
        <taxon>Pseudonocardiales</taxon>
        <taxon>Pseudonocardiaceae</taxon>
        <taxon>Actinomycetospora</taxon>
    </lineage>
</organism>
<gene>
    <name evidence="1" type="ORF">C8D89_101184</name>
</gene>
<evidence type="ECO:0000313" key="2">
    <source>
        <dbReference type="Proteomes" id="UP000245639"/>
    </source>
</evidence>
<reference evidence="1 2" key="1">
    <citation type="submission" date="2018-04" db="EMBL/GenBank/DDBJ databases">
        <title>Genomic Encyclopedia of Type Strains, Phase IV (KMG-IV): sequencing the most valuable type-strain genomes for metagenomic binning, comparative biology and taxonomic classification.</title>
        <authorList>
            <person name="Goeker M."/>
        </authorList>
    </citation>
    <scope>NUCLEOTIDE SEQUENCE [LARGE SCALE GENOMIC DNA]</scope>
    <source>
        <strain evidence="1 2">DSM 45771</strain>
    </source>
</reference>
<accession>A0A2U1FQH3</accession>
<evidence type="ECO:0000313" key="1">
    <source>
        <dbReference type="EMBL" id="PVZ14320.1"/>
    </source>
</evidence>
<keyword evidence="2" id="KW-1185">Reference proteome</keyword>
<comment type="caution">
    <text evidence="1">The sequence shown here is derived from an EMBL/GenBank/DDBJ whole genome shotgun (WGS) entry which is preliminary data.</text>
</comment>
<dbReference type="Proteomes" id="UP000245639">
    <property type="component" value="Unassembled WGS sequence"/>
</dbReference>
<name>A0A2U1FQH3_9PSEU</name>
<protein>
    <submittedName>
        <fullName evidence="1">Uncharacterized protein</fullName>
    </submittedName>
</protein>
<dbReference type="RefSeq" id="WP_165825474.1">
    <property type="nucleotide sequence ID" value="NZ_QEKW01000001.1"/>
</dbReference>
<sequence>MLLVHARLDAGLGDRARAAWPVPQRPREGTWLLDTALQCLAAARLGDGAVLRRTRADLAPWSGRLVHTVNGQLVLAPVDLVLARAALAAGEPREAGAALDRADALAERLDAPHWRAEVAGLRSRLCDAREDGV</sequence>
<proteinExistence type="predicted"/>
<dbReference type="AlphaFoldDB" id="A0A2U1FQH3"/>